<dbReference type="EMBL" id="KN832886">
    <property type="protein sequence ID" value="KIM95695.1"/>
    <property type="molecule type" value="Genomic_DNA"/>
</dbReference>
<dbReference type="Proteomes" id="UP000054321">
    <property type="component" value="Unassembled WGS sequence"/>
</dbReference>
<evidence type="ECO:0000256" key="1">
    <source>
        <dbReference type="SAM" id="Phobius"/>
    </source>
</evidence>
<dbReference type="InterPro" id="IPR053008">
    <property type="entry name" value="Phomopsin_biosynth_assoc"/>
</dbReference>
<dbReference type="OrthoDB" id="3501153at2759"/>
<keyword evidence="1" id="KW-0812">Transmembrane</keyword>
<dbReference type="STRING" id="913774.A0A0C3GHT1"/>
<reference evidence="3" key="2">
    <citation type="submission" date="2015-01" db="EMBL/GenBank/DDBJ databases">
        <title>Evolutionary Origins and Diversification of the Mycorrhizal Mutualists.</title>
        <authorList>
            <consortium name="DOE Joint Genome Institute"/>
            <consortium name="Mycorrhizal Genomics Consortium"/>
            <person name="Kohler A."/>
            <person name="Kuo A."/>
            <person name="Nagy L.G."/>
            <person name="Floudas D."/>
            <person name="Copeland A."/>
            <person name="Barry K.W."/>
            <person name="Cichocki N."/>
            <person name="Veneault-Fourrey C."/>
            <person name="LaButti K."/>
            <person name="Lindquist E.A."/>
            <person name="Lipzen A."/>
            <person name="Lundell T."/>
            <person name="Morin E."/>
            <person name="Murat C."/>
            <person name="Riley R."/>
            <person name="Ohm R."/>
            <person name="Sun H."/>
            <person name="Tunlid A."/>
            <person name="Henrissat B."/>
            <person name="Grigoriev I.V."/>
            <person name="Hibbett D.S."/>
            <person name="Martin F."/>
        </authorList>
    </citation>
    <scope>NUCLEOTIDE SEQUENCE [LARGE SCALE GENOMIC DNA]</scope>
    <source>
        <strain evidence="3">Zn</strain>
    </source>
</reference>
<dbReference type="HOGENOM" id="CLU_066042_4_0_1"/>
<keyword evidence="3" id="KW-1185">Reference proteome</keyword>
<dbReference type="PANTHER" id="PTHR35896:SF3">
    <property type="entry name" value="MAJOR FACILITATOR SUPERFAMILY TRANSPORTER"/>
    <property type="match status" value="1"/>
</dbReference>
<dbReference type="AlphaFoldDB" id="A0A0C3GHT1"/>
<dbReference type="PANTHER" id="PTHR35896">
    <property type="entry name" value="IG-LIKE DOMAIN-CONTAINING PROTEIN"/>
    <property type="match status" value="1"/>
</dbReference>
<sequence>MFFTREKPYSLLMEGEGPDVEQKPGHTFLQSCKRPIIIAILLGWVLLTAYLAVWTFIIPTHSQSRISSCGNTSTSARQQGCSFDMISFSWQAPECYNEALVSEFMAWNNWTFYTEMRGNVTVPREVAIQGEQGLWVSWEYHLVHCTFVWRQMQIGYERGWIDSHVRSYPHTLHCQKMLFLEGLEPDDYMIYAVVQFPACEKFGPEKNWEDLSPELRRMGHHSGHQHMTN</sequence>
<organism evidence="2 3">
    <name type="scientific">Oidiodendron maius (strain Zn)</name>
    <dbReference type="NCBI Taxonomy" id="913774"/>
    <lineage>
        <taxon>Eukaryota</taxon>
        <taxon>Fungi</taxon>
        <taxon>Dikarya</taxon>
        <taxon>Ascomycota</taxon>
        <taxon>Pezizomycotina</taxon>
        <taxon>Leotiomycetes</taxon>
        <taxon>Leotiomycetes incertae sedis</taxon>
        <taxon>Myxotrichaceae</taxon>
        <taxon>Oidiodendron</taxon>
    </lineage>
</organism>
<evidence type="ECO:0000313" key="3">
    <source>
        <dbReference type="Proteomes" id="UP000054321"/>
    </source>
</evidence>
<feature type="transmembrane region" description="Helical" evidence="1">
    <location>
        <begin position="36"/>
        <end position="57"/>
    </location>
</feature>
<keyword evidence="1" id="KW-0472">Membrane</keyword>
<reference evidence="2 3" key="1">
    <citation type="submission" date="2014-04" db="EMBL/GenBank/DDBJ databases">
        <authorList>
            <consortium name="DOE Joint Genome Institute"/>
            <person name="Kuo A."/>
            <person name="Martino E."/>
            <person name="Perotto S."/>
            <person name="Kohler A."/>
            <person name="Nagy L.G."/>
            <person name="Floudas D."/>
            <person name="Copeland A."/>
            <person name="Barry K.W."/>
            <person name="Cichocki N."/>
            <person name="Veneault-Fourrey C."/>
            <person name="LaButti K."/>
            <person name="Lindquist E.A."/>
            <person name="Lipzen A."/>
            <person name="Lundell T."/>
            <person name="Morin E."/>
            <person name="Murat C."/>
            <person name="Sun H."/>
            <person name="Tunlid A."/>
            <person name="Henrissat B."/>
            <person name="Grigoriev I.V."/>
            <person name="Hibbett D.S."/>
            <person name="Martin F."/>
            <person name="Nordberg H.P."/>
            <person name="Cantor M.N."/>
            <person name="Hua S.X."/>
        </authorList>
    </citation>
    <scope>NUCLEOTIDE SEQUENCE [LARGE SCALE GENOMIC DNA]</scope>
    <source>
        <strain evidence="2 3">Zn</strain>
    </source>
</reference>
<name>A0A0C3GHT1_OIDMZ</name>
<accession>A0A0C3GHT1</accession>
<dbReference type="InParanoid" id="A0A0C3GHT1"/>
<proteinExistence type="predicted"/>
<evidence type="ECO:0000313" key="2">
    <source>
        <dbReference type="EMBL" id="KIM95695.1"/>
    </source>
</evidence>
<protein>
    <submittedName>
        <fullName evidence="2">Uncharacterized protein</fullName>
    </submittedName>
</protein>
<gene>
    <name evidence="2" type="ORF">OIDMADRAFT_59476</name>
</gene>
<keyword evidence="1" id="KW-1133">Transmembrane helix</keyword>